<keyword evidence="2" id="KW-0001">2Fe-2S</keyword>
<dbReference type="InterPro" id="IPR012675">
    <property type="entry name" value="Beta-grasp_dom_sf"/>
</dbReference>
<dbReference type="CDD" id="cd00207">
    <property type="entry name" value="fer2"/>
    <property type="match status" value="1"/>
</dbReference>
<feature type="domain" description="2Fe-2S ferredoxin-type" evidence="7">
    <location>
        <begin position="2"/>
        <end position="105"/>
    </location>
</feature>
<name>A0ABS4SQY8_9PROT</name>
<evidence type="ECO:0000256" key="1">
    <source>
        <dbReference type="ARBA" id="ARBA00010914"/>
    </source>
</evidence>
<keyword evidence="5" id="KW-0411">Iron-sulfur</keyword>
<dbReference type="Proteomes" id="UP000781958">
    <property type="component" value="Unassembled WGS sequence"/>
</dbReference>
<dbReference type="PRINTS" id="PR00355">
    <property type="entry name" value="ADRENODOXIN"/>
</dbReference>
<dbReference type="EMBL" id="JAGINP010000019">
    <property type="protein sequence ID" value="MBP2294958.1"/>
    <property type="molecule type" value="Genomic_DNA"/>
</dbReference>
<dbReference type="InterPro" id="IPR001055">
    <property type="entry name" value="Adrenodoxin-like"/>
</dbReference>
<evidence type="ECO:0000256" key="3">
    <source>
        <dbReference type="ARBA" id="ARBA00022723"/>
    </source>
</evidence>
<evidence type="ECO:0000259" key="7">
    <source>
        <dbReference type="PROSITE" id="PS51085"/>
    </source>
</evidence>
<dbReference type="Pfam" id="PF00111">
    <property type="entry name" value="Fer2"/>
    <property type="match status" value="1"/>
</dbReference>
<comment type="caution">
    <text evidence="8">The sequence shown here is derived from an EMBL/GenBank/DDBJ whole genome shotgun (WGS) entry which is preliminary data.</text>
</comment>
<evidence type="ECO:0000256" key="4">
    <source>
        <dbReference type="ARBA" id="ARBA00023004"/>
    </source>
</evidence>
<organism evidence="8 9">
    <name type="scientific">Azospirillum rugosum</name>
    <dbReference type="NCBI Taxonomy" id="416170"/>
    <lineage>
        <taxon>Bacteria</taxon>
        <taxon>Pseudomonadati</taxon>
        <taxon>Pseudomonadota</taxon>
        <taxon>Alphaproteobacteria</taxon>
        <taxon>Rhodospirillales</taxon>
        <taxon>Azospirillaceae</taxon>
        <taxon>Azospirillum</taxon>
    </lineage>
</organism>
<accession>A0ABS4SQY8</accession>
<evidence type="ECO:0000256" key="6">
    <source>
        <dbReference type="ARBA" id="ARBA00034078"/>
    </source>
</evidence>
<dbReference type="InterPro" id="IPR036010">
    <property type="entry name" value="2Fe-2S_ferredoxin-like_sf"/>
</dbReference>
<evidence type="ECO:0000313" key="9">
    <source>
        <dbReference type="Proteomes" id="UP000781958"/>
    </source>
</evidence>
<dbReference type="InterPro" id="IPR001041">
    <property type="entry name" value="2Fe-2S_ferredoxin-type"/>
</dbReference>
<evidence type="ECO:0000256" key="5">
    <source>
        <dbReference type="ARBA" id="ARBA00023014"/>
    </source>
</evidence>
<dbReference type="SUPFAM" id="SSF54292">
    <property type="entry name" value="2Fe-2S ferredoxin-like"/>
    <property type="match status" value="1"/>
</dbReference>
<evidence type="ECO:0000256" key="2">
    <source>
        <dbReference type="ARBA" id="ARBA00022714"/>
    </source>
</evidence>
<reference evidence="8 9" key="1">
    <citation type="submission" date="2021-03" db="EMBL/GenBank/DDBJ databases">
        <title>Genomic Encyclopedia of Type Strains, Phase III (KMG-III): the genomes of soil and plant-associated and newly described type strains.</title>
        <authorList>
            <person name="Whitman W."/>
        </authorList>
    </citation>
    <scope>NUCLEOTIDE SEQUENCE [LARGE SCALE GENOMIC DNA]</scope>
    <source>
        <strain evidence="8 9">IMMIB AFH-6</strain>
    </source>
</reference>
<comment type="cofactor">
    <cofactor evidence="6">
        <name>[2Fe-2S] cluster</name>
        <dbReference type="ChEBI" id="CHEBI:190135"/>
    </cofactor>
</comment>
<comment type="similarity">
    <text evidence="1">Belongs to the adrenodoxin/putidaredoxin family.</text>
</comment>
<dbReference type="PROSITE" id="PS51085">
    <property type="entry name" value="2FE2S_FER_2"/>
    <property type="match status" value="1"/>
</dbReference>
<protein>
    <submittedName>
        <fullName evidence="8">2Fe-2S ferredoxin</fullName>
    </submittedName>
</protein>
<keyword evidence="4" id="KW-0408">Iron</keyword>
<evidence type="ECO:0000313" key="8">
    <source>
        <dbReference type="EMBL" id="MBP2294958.1"/>
    </source>
</evidence>
<gene>
    <name evidence="8" type="ORF">J2851_004761</name>
</gene>
<keyword evidence="3" id="KW-0479">Metal-binding</keyword>
<sequence>MPTARFVMPDGTERAVDVPDGWSLMEGARRDGIPGIVAECGGGATCATCHVIVDPTWYEVVGAPPDTESMLLELASERGETSRLSCQILMTDALDGITVRVPESQL</sequence>
<dbReference type="RefSeq" id="WP_209769308.1">
    <property type="nucleotide sequence ID" value="NZ_JAGINP010000019.1"/>
</dbReference>
<dbReference type="PANTHER" id="PTHR23426">
    <property type="entry name" value="FERREDOXIN/ADRENODOXIN"/>
    <property type="match status" value="1"/>
</dbReference>
<keyword evidence="9" id="KW-1185">Reference proteome</keyword>
<dbReference type="PANTHER" id="PTHR23426:SF65">
    <property type="entry name" value="FERREDOXIN-2, MITOCHONDRIAL"/>
    <property type="match status" value="1"/>
</dbReference>
<proteinExistence type="inferred from homology"/>
<dbReference type="Gene3D" id="3.10.20.30">
    <property type="match status" value="1"/>
</dbReference>